<evidence type="ECO:0000256" key="5">
    <source>
        <dbReference type="ARBA" id="ARBA00022454"/>
    </source>
</evidence>
<keyword evidence="6" id="KW-0779">Telomere</keyword>
<dbReference type="GO" id="GO:0003697">
    <property type="term" value="F:single-stranded DNA binding"/>
    <property type="evidence" value="ECO:0007669"/>
    <property type="project" value="TreeGrafter"/>
</dbReference>
<dbReference type="InterPro" id="IPR028262">
    <property type="entry name" value="CTC1_plant"/>
</dbReference>
<comment type="similarity">
    <text evidence="3">Belongs to the CTC1 family.</text>
</comment>
<dbReference type="GO" id="GO:0010833">
    <property type="term" value="P:telomere maintenance via telomere lengthening"/>
    <property type="evidence" value="ECO:0007669"/>
    <property type="project" value="TreeGrafter"/>
</dbReference>
<organism evidence="9 10">
    <name type="scientific">Nyssa sinensis</name>
    <dbReference type="NCBI Taxonomy" id="561372"/>
    <lineage>
        <taxon>Eukaryota</taxon>
        <taxon>Viridiplantae</taxon>
        <taxon>Streptophyta</taxon>
        <taxon>Embryophyta</taxon>
        <taxon>Tracheophyta</taxon>
        <taxon>Spermatophyta</taxon>
        <taxon>Magnoliopsida</taxon>
        <taxon>eudicotyledons</taxon>
        <taxon>Gunneridae</taxon>
        <taxon>Pentapetalae</taxon>
        <taxon>asterids</taxon>
        <taxon>Cornales</taxon>
        <taxon>Nyssaceae</taxon>
        <taxon>Nyssa</taxon>
    </lineage>
</organism>
<comment type="subcellular location">
    <subcellularLocation>
        <location evidence="2">Chromosome</location>
        <location evidence="2">Telomere</location>
    </subcellularLocation>
    <subcellularLocation>
        <location evidence="1">Nucleus</location>
    </subcellularLocation>
</comment>
<gene>
    <name evidence="9" type="ORF">F0562_027306</name>
</gene>
<name>A0A5J5B596_9ASTE</name>
<keyword evidence="8" id="KW-0539">Nucleus</keyword>
<evidence type="ECO:0000256" key="8">
    <source>
        <dbReference type="ARBA" id="ARBA00023242"/>
    </source>
</evidence>
<evidence type="ECO:0000313" key="10">
    <source>
        <dbReference type="Proteomes" id="UP000325577"/>
    </source>
</evidence>
<dbReference type="PANTHER" id="PTHR14865:SF2">
    <property type="entry name" value="CST COMPLEX SUBUNIT CTC1"/>
    <property type="match status" value="1"/>
</dbReference>
<evidence type="ECO:0000256" key="2">
    <source>
        <dbReference type="ARBA" id="ARBA00004574"/>
    </source>
</evidence>
<dbReference type="Pfam" id="PF15491">
    <property type="entry name" value="CTC1_2"/>
    <property type="match status" value="1"/>
</dbReference>
<dbReference type="OrthoDB" id="2314520at2759"/>
<evidence type="ECO:0000256" key="7">
    <source>
        <dbReference type="ARBA" id="ARBA00023125"/>
    </source>
</evidence>
<dbReference type="AlphaFoldDB" id="A0A5J5B596"/>
<dbReference type="EMBL" id="CM018038">
    <property type="protein sequence ID" value="KAA8537704.1"/>
    <property type="molecule type" value="Genomic_DNA"/>
</dbReference>
<evidence type="ECO:0000313" key="9">
    <source>
        <dbReference type="EMBL" id="KAA8537704.1"/>
    </source>
</evidence>
<dbReference type="PANTHER" id="PTHR14865">
    <property type="entry name" value="CST COMPLEX SUBUNIT CTC1"/>
    <property type="match status" value="1"/>
</dbReference>
<proteinExistence type="inferred from homology"/>
<protein>
    <recommendedName>
        <fullName evidence="4">CST complex subunit CTC1</fullName>
    </recommendedName>
</protein>
<evidence type="ECO:0000256" key="1">
    <source>
        <dbReference type="ARBA" id="ARBA00004123"/>
    </source>
</evidence>
<evidence type="ECO:0000256" key="6">
    <source>
        <dbReference type="ARBA" id="ARBA00022895"/>
    </source>
</evidence>
<dbReference type="InterPro" id="IPR042617">
    <property type="entry name" value="CTC1-like"/>
</dbReference>
<reference evidence="9 10" key="1">
    <citation type="submission" date="2019-09" db="EMBL/GenBank/DDBJ databases">
        <title>A chromosome-level genome assembly of the Chinese tupelo Nyssa sinensis.</title>
        <authorList>
            <person name="Yang X."/>
            <person name="Kang M."/>
            <person name="Yang Y."/>
            <person name="Xiong H."/>
            <person name="Wang M."/>
            <person name="Zhang Z."/>
            <person name="Wang Z."/>
            <person name="Wu H."/>
            <person name="Ma T."/>
            <person name="Liu J."/>
            <person name="Xi Z."/>
        </authorList>
    </citation>
    <scope>NUCLEOTIDE SEQUENCE [LARGE SCALE GENOMIC DNA]</scope>
    <source>
        <strain evidence="9">J267</strain>
        <tissue evidence="9">Leaf</tissue>
    </source>
</reference>
<keyword evidence="5" id="KW-0158">Chromosome</keyword>
<sequence>MQGMVLELDQDVWLLLTDQLLAPPHSLRVGAIVSLRNVHFVNPKFYWTKVLVLGACCKTSIIVESFSPMETGVLLVVSSFKKKFAGILSEKEILGSKHKEGLVQTYASSCLRSSVFRSRHGVFTEYCKHDSCGCGSEPNYGHLKLVVPISNFVSHCEATWIKMLLDWENDCDLMGNSIQYGLPSCEGRLCGQSIRRNLWSEDIGVVLLGNLKISPSSGRLQLIDATGSIDVIIPDLLSTWNSNSIYEVNDFTLVAEGKPEQVNHFGLLFNESFACRSVFKCVPLSRKINLGIYIHFYLRETKSRNHPFHSRMSWKGNFEELESGRFHLLRVTHKFPSLQKGEKDIANKSSIFAEAIFLPWDLFLGGKGGDTHSTKASADQLKESMEHYANNKDQEHVSCKRRKINGAFGLSNAGSGSHGCLNFCSSAYRKSFAEMNYSDLSSRLEIPCLVSSSSGNLHCTKSYVKVGAGDNPSARKVLLEFKSESFCKYQLLQIGGYYIIKHHEEDILCTLKDFDDVSGSKALITSRMHLWSLSFYSDEVLQNTNPSCILSFSDLFICNKEVLYEGATQIELPFRFTRDCPEISSDISLYLSADVMSFFKVNLKVSEDSLVKPSVTFEESAHISQCSGTMITASVQCSGISDCLLPEGNLISLHGYVVAVHNSDCSSFTTHSSHEISNDVLQPKFFHGVTSSVCVHVLVDHRIVKIFGALSNHAYPVGFGPDVNATFHRVLVLGGQNELLLTPASFIVINYVKVVNYHLSDKCCNPSAASGLHGAGFRDTVPSGLISEIIQCLECKPMQFHCRVVAVYILVLEKKSFSHSRIHSRSPVVNIPLAGFVLDDGSSSCCCWANSERAATLLRLHEEIPHKYLDRSYWSSNKIETNRACNTAVHQVDKILKKHGRVIVKNHGSMFDSSCQDLTFSVGSDNVFSSSDEDLLKFIILNACSSTFCTVVGSLMDSDAIGRLEKRFREVEMIMYPVQNIWAREVYYTNPLTEARNIIQELSDR</sequence>
<evidence type="ECO:0000256" key="3">
    <source>
        <dbReference type="ARBA" id="ARBA00006332"/>
    </source>
</evidence>
<dbReference type="GO" id="GO:0045740">
    <property type="term" value="P:positive regulation of DNA replication"/>
    <property type="evidence" value="ECO:0007669"/>
    <property type="project" value="TreeGrafter"/>
</dbReference>
<dbReference type="GO" id="GO:0042162">
    <property type="term" value="F:telomeric DNA binding"/>
    <property type="evidence" value="ECO:0007669"/>
    <property type="project" value="TreeGrafter"/>
</dbReference>
<keyword evidence="7" id="KW-0238">DNA-binding</keyword>
<accession>A0A5J5B596</accession>
<dbReference type="GO" id="GO:1990879">
    <property type="term" value="C:CST complex"/>
    <property type="evidence" value="ECO:0007669"/>
    <property type="project" value="TreeGrafter"/>
</dbReference>
<keyword evidence="10" id="KW-1185">Reference proteome</keyword>
<evidence type="ECO:0000256" key="4">
    <source>
        <dbReference type="ARBA" id="ARBA00016175"/>
    </source>
</evidence>
<dbReference type="Proteomes" id="UP000325577">
    <property type="component" value="Linkage Group LG15"/>
</dbReference>